<dbReference type="Pfam" id="PF13087">
    <property type="entry name" value="AAA_12"/>
    <property type="match status" value="1"/>
</dbReference>
<proteinExistence type="predicted"/>
<dbReference type="GO" id="GO:0031380">
    <property type="term" value="C:nuclear RNA-directed RNA polymerase complex"/>
    <property type="evidence" value="ECO:0007669"/>
    <property type="project" value="TreeGrafter"/>
</dbReference>
<dbReference type="STRING" id="1965070.A0A3S4Q3N3"/>
<protein>
    <submittedName>
        <fullName evidence="2">NFX1-type zinc finger-containing protein 1-like protein</fullName>
    </submittedName>
</protein>
<sequence length="301" mass="34365">NGLPYFQLKLQHRMRPCISDLLVPLFYKELKDHPSVLKYKEVKGVAKSLYFIDHNQWEKMVSDSKSRSNLHECEFVVRLSLYLVMQGYKQSQITILAMYSGQLFAIKNAMKRYSELAGVRATVVDNFQGEENDIIILSFVRSNVEGDIGFLKVGNRINVSLSRAKMGLYAIGNFTKMAEVDDSMWRPLIDDLKKTNSIGHSLELYCQNHEANKNSVSKASDFDKVPEGEHEIIKCSEKCDEKVCQLGHRCIRQCHYPVKCGPCMVKIDKFRTSCGHTINVECFEDPDNVECIIKCGKLLSC</sequence>
<feature type="domain" description="DNA2/NAM7 helicase-like C-terminal" evidence="1">
    <location>
        <begin position="6"/>
        <end position="173"/>
    </location>
</feature>
<dbReference type="Gene3D" id="3.40.50.300">
    <property type="entry name" value="P-loop containing nucleotide triphosphate hydrolases"/>
    <property type="match status" value="1"/>
</dbReference>
<feature type="non-terminal residue" evidence="2">
    <location>
        <position position="301"/>
    </location>
</feature>
<dbReference type="EMBL" id="NCKU01022273">
    <property type="protein sequence ID" value="RWR98405.1"/>
    <property type="molecule type" value="Genomic_DNA"/>
</dbReference>
<dbReference type="SUPFAM" id="SSF52540">
    <property type="entry name" value="P-loop containing nucleoside triphosphate hydrolases"/>
    <property type="match status" value="1"/>
</dbReference>
<dbReference type="InterPro" id="IPR041679">
    <property type="entry name" value="DNA2/NAM7-like_C"/>
</dbReference>
<dbReference type="FunFam" id="3.40.50.300:FF:001366">
    <property type="entry name" value="ATP binding protein, putative"/>
    <property type="match status" value="1"/>
</dbReference>
<dbReference type="PANTHER" id="PTHR10887">
    <property type="entry name" value="DNA2/NAM7 HELICASE FAMILY"/>
    <property type="match status" value="1"/>
</dbReference>
<dbReference type="InterPro" id="IPR027417">
    <property type="entry name" value="P-loop_NTPase"/>
</dbReference>
<dbReference type="CDD" id="cd18808">
    <property type="entry name" value="SF1_C_Upf1"/>
    <property type="match status" value="1"/>
</dbReference>
<feature type="non-terminal residue" evidence="2">
    <location>
        <position position="1"/>
    </location>
</feature>
<dbReference type="GO" id="GO:0031048">
    <property type="term" value="P:regulatory ncRNA-mediated heterochromatin formation"/>
    <property type="evidence" value="ECO:0007669"/>
    <property type="project" value="TreeGrafter"/>
</dbReference>
<dbReference type="AlphaFoldDB" id="A0A3S4Q3N3"/>
<organism evidence="2 3">
    <name type="scientific">Dinothrombium tinctorium</name>
    <dbReference type="NCBI Taxonomy" id="1965070"/>
    <lineage>
        <taxon>Eukaryota</taxon>
        <taxon>Metazoa</taxon>
        <taxon>Ecdysozoa</taxon>
        <taxon>Arthropoda</taxon>
        <taxon>Chelicerata</taxon>
        <taxon>Arachnida</taxon>
        <taxon>Acari</taxon>
        <taxon>Acariformes</taxon>
        <taxon>Trombidiformes</taxon>
        <taxon>Prostigmata</taxon>
        <taxon>Anystina</taxon>
        <taxon>Parasitengona</taxon>
        <taxon>Trombidioidea</taxon>
        <taxon>Trombidiidae</taxon>
        <taxon>Dinothrombium</taxon>
    </lineage>
</organism>
<accession>A0A3S4Q3N3</accession>
<reference evidence="2 3" key="1">
    <citation type="journal article" date="2018" name="Gigascience">
        <title>Genomes of trombidid mites reveal novel predicted allergens and laterally-transferred genes associated with secondary metabolism.</title>
        <authorList>
            <person name="Dong X."/>
            <person name="Chaisiri K."/>
            <person name="Xia D."/>
            <person name="Armstrong S.D."/>
            <person name="Fang Y."/>
            <person name="Donnelly M.J."/>
            <person name="Kadowaki T."/>
            <person name="McGarry J.W."/>
            <person name="Darby A.C."/>
            <person name="Makepeace B.L."/>
        </authorList>
    </citation>
    <scope>NUCLEOTIDE SEQUENCE [LARGE SCALE GENOMIC DNA]</scope>
    <source>
        <strain evidence="2">UoL-WK</strain>
    </source>
</reference>
<dbReference type="PANTHER" id="PTHR10887:SF341">
    <property type="entry name" value="NFX1-TYPE ZINC FINGER-CONTAINING PROTEIN 1"/>
    <property type="match status" value="1"/>
</dbReference>
<gene>
    <name evidence="2" type="ORF">B4U79_04465</name>
</gene>
<dbReference type="Proteomes" id="UP000285301">
    <property type="component" value="Unassembled WGS sequence"/>
</dbReference>
<keyword evidence="3" id="KW-1185">Reference proteome</keyword>
<evidence type="ECO:0000259" key="1">
    <source>
        <dbReference type="Pfam" id="PF13087"/>
    </source>
</evidence>
<evidence type="ECO:0000313" key="3">
    <source>
        <dbReference type="Proteomes" id="UP000285301"/>
    </source>
</evidence>
<dbReference type="OrthoDB" id="6429945at2759"/>
<evidence type="ECO:0000313" key="2">
    <source>
        <dbReference type="EMBL" id="RWR98405.1"/>
    </source>
</evidence>
<name>A0A3S4Q3N3_9ACAR</name>
<comment type="caution">
    <text evidence="2">The sequence shown here is derived from an EMBL/GenBank/DDBJ whole genome shotgun (WGS) entry which is preliminary data.</text>
</comment>
<dbReference type="InterPro" id="IPR045055">
    <property type="entry name" value="DNA2/NAM7-like"/>
</dbReference>
<dbReference type="InterPro" id="IPR047187">
    <property type="entry name" value="SF1_C_Upf1"/>
</dbReference>